<dbReference type="Gene3D" id="1.10.150.20">
    <property type="entry name" value="5' to 3' exonuclease, C-terminal subdomain"/>
    <property type="match status" value="1"/>
</dbReference>
<protein>
    <submittedName>
        <fullName evidence="2">DNA excision repair protein ERCC-1</fullName>
    </submittedName>
</protein>
<dbReference type="EMBL" id="SRLO01000500">
    <property type="protein sequence ID" value="TNN53969.1"/>
    <property type="molecule type" value="Genomic_DNA"/>
</dbReference>
<feature type="region of interest" description="Disordered" evidence="1">
    <location>
        <begin position="132"/>
        <end position="212"/>
    </location>
</feature>
<keyword evidence="3" id="KW-1185">Reference proteome</keyword>
<gene>
    <name evidence="2" type="primary">ERCC1</name>
    <name evidence="2" type="ORF">EYF80_035793</name>
</gene>
<dbReference type="OrthoDB" id="10262814at2759"/>
<evidence type="ECO:0000313" key="3">
    <source>
        <dbReference type="Proteomes" id="UP000314294"/>
    </source>
</evidence>
<evidence type="ECO:0000256" key="1">
    <source>
        <dbReference type="SAM" id="MobiDB-lite"/>
    </source>
</evidence>
<organism evidence="2 3">
    <name type="scientific">Liparis tanakae</name>
    <name type="common">Tanaka's snailfish</name>
    <dbReference type="NCBI Taxonomy" id="230148"/>
    <lineage>
        <taxon>Eukaryota</taxon>
        <taxon>Metazoa</taxon>
        <taxon>Chordata</taxon>
        <taxon>Craniata</taxon>
        <taxon>Vertebrata</taxon>
        <taxon>Euteleostomi</taxon>
        <taxon>Actinopterygii</taxon>
        <taxon>Neopterygii</taxon>
        <taxon>Teleostei</taxon>
        <taxon>Neoteleostei</taxon>
        <taxon>Acanthomorphata</taxon>
        <taxon>Eupercaria</taxon>
        <taxon>Perciformes</taxon>
        <taxon>Cottioidei</taxon>
        <taxon>Cottales</taxon>
        <taxon>Liparidae</taxon>
        <taxon>Liparis</taxon>
    </lineage>
</organism>
<proteinExistence type="predicted"/>
<name>A0A4Z2GKW7_9TELE</name>
<dbReference type="Proteomes" id="UP000314294">
    <property type="component" value="Unassembled WGS sequence"/>
</dbReference>
<comment type="caution">
    <text evidence="2">The sequence shown here is derived from an EMBL/GenBank/DDBJ whole genome shotgun (WGS) entry which is preliminary data.</text>
</comment>
<sequence>MFLFGDLERDFLLDLGDLERDFLLDLGDLERDFLLDLGDLERDFLLDLGDLERDSCRLFRGVTDRFSLEVDLEWVLDRSFDGATAVCPACCRVGLGVAKPASEPVEQPLSYAEYIVRKNNAAALEGSSKLLNADDAGETTRKQSESDSGSSAAGVCDPLQGHAEGGEGESGGVKTSEDPQVAGTHQKEGNCQRSDPILTLGPKPMGSGSSIIVSPRQVTDCLTTVKSVNKTDAITLLSTFSARRLYDVLHKPFLKSKTKDG</sequence>
<evidence type="ECO:0000313" key="2">
    <source>
        <dbReference type="EMBL" id="TNN53969.1"/>
    </source>
</evidence>
<dbReference type="AlphaFoldDB" id="A0A4Z2GKW7"/>
<accession>A0A4Z2GKW7</accession>
<reference evidence="2 3" key="1">
    <citation type="submission" date="2019-03" db="EMBL/GenBank/DDBJ databases">
        <title>First draft genome of Liparis tanakae, snailfish: a comprehensive survey of snailfish specific genes.</title>
        <authorList>
            <person name="Kim W."/>
            <person name="Song I."/>
            <person name="Jeong J.-H."/>
            <person name="Kim D."/>
            <person name="Kim S."/>
            <person name="Ryu S."/>
            <person name="Song J.Y."/>
            <person name="Lee S.K."/>
        </authorList>
    </citation>
    <scope>NUCLEOTIDE SEQUENCE [LARGE SCALE GENOMIC DNA]</scope>
    <source>
        <tissue evidence="2">Muscle</tissue>
    </source>
</reference>